<dbReference type="SMART" id="SM00729">
    <property type="entry name" value="Elp3"/>
    <property type="match status" value="1"/>
</dbReference>
<dbReference type="Pfam" id="PF04055">
    <property type="entry name" value="Radical_SAM"/>
    <property type="match status" value="1"/>
</dbReference>
<dbReference type="Pfam" id="PF19864">
    <property type="entry name" value="Radical_SAM_N2"/>
    <property type="match status" value="1"/>
</dbReference>
<sequence length="838" mass="94401">MSNMDIFLSQVQKPSRYTGGELNAVLKKPGPDDLRIALFFPDVYEIGMSHLGLKILYRVLNSIDGVFAERVYSPWSDMEAFHRSSGEGLYSLETQTPLGAFDIIGITLQYEVSYTNVLNALQLSGIPMRASDREKGSWPLIMGGGPVVFNAEPVAPFFDLLFVGDAEEEISHFARALLAHKRSGKSLKWQEIFSDFMGRKGYYFPAQFVPSYRDERFSGVTPLISGYEQVTKALVTDLEEAPYDTRPVVPYMETVHNRAVVEISRGCTRGCRFCQAGMIYRPVRDRSPQAIAELARCTLDASGFDELSLLSLSATDYQHISPLLRDLMLEYGRSGVSVSLPSLRAGTLSDALLDELRKVRKSSFTIAPEAGTQRMRDVINKGIDEEDILATARIIFQAGWKRVKLYFMIGLPLETTEDVAGIAHLAVKIQQIAREAAGRSAQVIVSVSQFIPKAHTPFQWWTMDDRETLKAKQRVIEDILRPYSTVQYKFHDARTGLLEAALARGDRRLADVLERAVELGCRLDSWSEHFRFDLWQQAFADCGTSLDRWAYRQYDLNDPLPWDHIDSMISKTWMQEEWQRACQEQVTPDCRFDRCSQCGVCGGEVRLRLNRRQGLDISERETTAEENLAQMAMVPVTTLRIRYKKEGMVRFLSHLETVKSVTSAILRADLPVAYTQGFNQHVKLSFSDALGLGIQSYAEYMDIALVEQIDPTEAMARLNRELPPALAVLDARTGTFAKLSAAHHSTTYQVNLDVENGQHLHAAQWLVRRENKKGVREIDIKPHCAIMGTRPLQFAIHSNPDGVTPKPVEVLEYVSALPREQLSSFVITKMQVVGEGAF</sequence>
<dbReference type="InterPro" id="IPR058240">
    <property type="entry name" value="rSAM_sf"/>
</dbReference>
<protein>
    <recommendedName>
        <fullName evidence="1">Radical SAM core domain-containing protein</fullName>
    </recommendedName>
</protein>
<dbReference type="InParanoid" id="E6W382"/>
<dbReference type="GO" id="GO:0051536">
    <property type="term" value="F:iron-sulfur cluster binding"/>
    <property type="evidence" value="ECO:0007669"/>
    <property type="project" value="InterPro"/>
</dbReference>
<gene>
    <name evidence="2" type="ordered locus">Selin_2116</name>
</gene>
<keyword evidence="3" id="KW-1185">Reference proteome</keyword>
<proteinExistence type="predicted"/>
<dbReference type="InterPro" id="IPR045784">
    <property type="entry name" value="Radical_SAM_N2"/>
</dbReference>
<dbReference type="SFLD" id="SFLDG01082">
    <property type="entry name" value="B12-binding_domain_containing"/>
    <property type="match status" value="1"/>
</dbReference>
<dbReference type="NCBIfam" id="TIGR03936">
    <property type="entry name" value="sam_1_link_chp"/>
    <property type="match status" value="1"/>
</dbReference>
<dbReference type="InterPro" id="IPR023404">
    <property type="entry name" value="rSAM_horseshoe"/>
</dbReference>
<reference evidence="2 3" key="1">
    <citation type="submission" date="2010-12" db="EMBL/GenBank/DDBJ databases">
        <title>Complete sequence of Desulfurispirillum indicum S5.</title>
        <authorList>
            <consortium name="US DOE Joint Genome Institute"/>
            <person name="Lucas S."/>
            <person name="Copeland A."/>
            <person name="Lapidus A."/>
            <person name="Cheng J.-F."/>
            <person name="Goodwin L."/>
            <person name="Pitluck S."/>
            <person name="Chertkov O."/>
            <person name="Held B."/>
            <person name="Detter J.C."/>
            <person name="Han C."/>
            <person name="Tapia R."/>
            <person name="Land M."/>
            <person name="Hauser L."/>
            <person name="Kyrpides N."/>
            <person name="Ivanova N."/>
            <person name="Mikhailova N."/>
            <person name="Haggblom M."/>
            <person name="Rauschenbach I."/>
            <person name="Bini E."/>
            <person name="Woyke T."/>
        </authorList>
    </citation>
    <scope>NUCLEOTIDE SEQUENCE [LARGE SCALE GENOMIC DNA]</scope>
    <source>
        <strain evidence="3">ATCC BAA-1389 / DSM 22839 / S5</strain>
    </source>
</reference>
<dbReference type="HOGENOM" id="CLU_011543_2_2_0"/>
<dbReference type="eggNOG" id="COG5011">
    <property type="taxonomic scope" value="Bacteria"/>
</dbReference>
<dbReference type="GO" id="GO:0003824">
    <property type="term" value="F:catalytic activity"/>
    <property type="evidence" value="ECO:0007669"/>
    <property type="project" value="InterPro"/>
</dbReference>
<dbReference type="eggNOG" id="COG1032">
    <property type="taxonomic scope" value="Bacteria"/>
</dbReference>
<evidence type="ECO:0000313" key="2">
    <source>
        <dbReference type="EMBL" id="ADU66836.1"/>
    </source>
</evidence>
<dbReference type="InterPro" id="IPR006638">
    <property type="entry name" value="Elp3/MiaA/NifB-like_rSAM"/>
</dbReference>
<dbReference type="PANTHER" id="PTHR42731:SF1">
    <property type="entry name" value="RADICAL SAM DOMAIN PROTEIN"/>
    <property type="match status" value="1"/>
</dbReference>
<dbReference type="SFLD" id="SFLDS00029">
    <property type="entry name" value="Radical_SAM"/>
    <property type="match status" value="1"/>
</dbReference>
<feature type="domain" description="Radical SAM core" evidence="1">
    <location>
        <begin position="253"/>
        <end position="489"/>
    </location>
</feature>
<dbReference type="PROSITE" id="PS51918">
    <property type="entry name" value="RADICAL_SAM"/>
    <property type="match status" value="1"/>
</dbReference>
<dbReference type="EMBL" id="CP002432">
    <property type="protein sequence ID" value="ADU66836.1"/>
    <property type="molecule type" value="Genomic_DNA"/>
</dbReference>
<accession>E6W382</accession>
<dbReference type="Proteomes" id="UP000002572">
    <property type="component" value="Chromosome"/>
</dbReference>
<dbReference type="STRING" id="653733.Selin_2116"/>
<dbReference type="NCBIfam" id="TIGR03960">
    <property type="entry name" value="rSAM_fuse_unch"/>
    <property type="match status" value="1"/>
</dbReference>
<dbReference type="Pfam" id="PF10105">
    <property type="entry name" value="DUF2344"/>
    <property type="match status" value="1"/>
</dbReference>
<dbReference type="SUPFAM" id="SSF102114">
    <property type="entry name" value="Radical SAM enzymes"/>
    <property type="match status" value="1"/>
</dbReference>
<dbReference type="Gene3D" id="3.80.30.20">
    <property type="entry name" value="tm_1862 like domain"/>
    <property type="match status" value="1"/>
</dbReference>
<dbReference type="InterPro" id="IPR007197">
    <property type="entry name" value="rSAM"/>
</dbReference>
<dbReference type="CDD" id="cd01335">
    <property type="entry name" value="Radical_SAM"/>
    <property type="match status" value="1"/>
</dbReference>
<dbReference type="InterPro" id="IPR023862">
    <property type="entry name" value="CHP03960_rSAM"/>
</dbReference>
<evidence type="ECO:0000259" key="1">
    <source>
        <dbReference type="PROSITE" id="PS51918"/>
    </source>
</evidence>
<dbReference type="KEGG" id="din:Selin_2116"/>
<dbReference type="PANTHER" id="PTHR42731">
    <property type="entry name" value="SLL1084 PROTEIN"/>
    <property type="match status" value="1"/>
</dbReference>
<dbReference type="OrthoDB" id="9806827at2"/>
<dbReference type="AlphaFoldDB" id="E6W382"/>
<organism evidence="2 3">
    <name type="scientific">Desulfurispirillum indicum (strain ATCC BAA-1389 / DSM 22839 / S5)</name>
    <dbReference type="NCBI Taxonomy" id="653733"/>
    <lineage>
        <taxon>Bacteria</taxon>
        <taxon>Pseudomonadati</taxon>
        <taxon>Chrysiogenota</taxon>
        <taxon>Chrysiogenia</taxon>
        <taxon>Chrysiogenales</taxon>
        <taxon>Chrysiogenaceae</taxon>
        <taxon>Desulfurispirillum</taxon>
    </lineage>
</organism>
<evidence type="ECO:0000313" key="3">
    <source>
        <dbReference type="Proteomes" id="UP000002572"/>
    </source>
</evidence>
<dbReference type="InterPro" id="IPR018768">
    <property type="entry name" value="DUF2344"/>
</dbReference>
<name>E6W382_DESIS</name>